<proteinExistence type="predicted"/>
<name>W9NH22_FUSOX</name>
<sequence>MNGLEVVATVRNWVIDWPACVIRRLLTAAMVDSNEAIVIIHVGCLARELFDIHDRSLNGLYDDFGG</sequence>
<evidence type="ECO:0000313" key="1">
    <source>
        <dbReference type="EMBL" id="EXA30026.1"/>
    </source>
</evidence>
<reference evidence="1" key="1">
    <citation type="submission" date="2011-10" db="EMBL/GenBank/DDBJ databases">
        <title>The Genome Sequence of Fusarium oxysporum HDV247.</title>
        <authorList>
            <consortium name="The Broad Institute Genome Sequencing Platform"/>
            <person name="Ma L.-J."/>
            <person name="Gale L.R."/>
            <person name="Schwartz D.C."/>
            <person name="Zhou S."/>
            <person name="Corby-Kistler H."/>
            <person name="Young S.K."/>
            <person name="Zeng Q."/>
            <person name="Gargeya S."/>
            <person name="Fitzgerald M."/>
            <person name="Haas B."/>
            <person name="Abouelleil A."/>
            <person name="Alvarado L."/>
            <person name="Arachchi H.M."/>
            <person name="Berlin A."/>
            <person name="Brown A."/>
            <person name="Chapman S.B."/>
            <person name="Chen Z."/>
            <person name="Dunbar C."/>
            <person name="Freedman E."/>
            <person name="Gearin G."/>
            <person name="Goldberg J."/>
            <person name="Griggs A."/>
            <person name="Gujja S."/>
            <person name="Heiman D."/>
            <person name="Howarth C."/>
            <person name="Larson L."/>
            <person name="Lui A."/>
            <person name="MacDonald P.J.P."/>
            <person name="Montmayeur A."/>
            <person name="Murphy C."/>
            <person name="Neiman D."/>
            <person name="Pearson M."/>
            <person name="Priest M."/>
            <person name="Roberts A."/>
            <person name="Saif S."/>
            <person name="Shea T."/>
            <person name="Shenoy N."/>
            <person name="Sisk P."/>
            <person name="Stolte C."/>
            <person name="Sykes S."/>
            <person name="Wortman J."/>
            <person name="Nusbaum C."/>
            <person name="Birren B."/>
        </authorList>
    </citation>
    <scope>NUCLEOTIDE SEQUENCE [LARGE SCALE GENOMIC DNA]</scope>
    <source>
        <strain evidence="1">HDV247</strain>
    </source>
</reference>
<dbReference type="AlphaFoldDB" id="W9NH22"/>
<dbReference type="HOGENOM" id="CLU_2838085_0_0_1"/>
<dbReference type="Proteomes" id="UP000030751">
    <property type="component" value="Unassembled WGS sequence"/>
</dbReference>
<accession>W9NH22</accession>
<protein>
    <submittedName>
        <fullName evidence="1">Uncharacterized protein</fullName>
    </submittedName>
</protein>
<organism evidence="1">
    <name type="scientific">Fusarium oxysporum f. sp. pisi HDV247</name>
    <dbReference type="NCBI Taxonomy" id="1080344"/>
    <lineage>
        <taxon>Eukaryota</taxon>
        <taxon>Fungi</taxon>
        <taxon>Dikarya</taxon>
        <taxon>Ascomycota</taxon>
        <taxon>Pezizomycotina</taxon>
        <taxon>Sordariomycetes</taxon>
        <taxon>Hypocreomycetidae</taxon>
        <taxon>Hypocreales</taxon>
        <taxon>Nectriaceae</taxon>
        <taxon>Fusarium</taxon>
        <taxon>Fusarium oxysporum species complex</taxon>
    </lineage>
</organism>
<gene>
    <name evidence="1" type="ORF">FOVG_18561</name>
</gene>
<reference evidence="1" key="2">
    <citation type="submission" date="2012-05" db="EMBL/GenBank/DDBJ databases">
        <title>Annotation of the Genome Sequence of Fusarium oxysporum HDV247.</title>
        <authorList>
            <consortium name="The Broad Institute Genomics Platform"/>
            <person name="Ma L.-J."/>
            <person name="Corby-Kistler H."/>
            <person name="Broz K."/>
            <person name="Gale L.R."/>
            <person name="Jonkers W."/>
            <person name="O'Donnell K."/>
            <person name="Ploetz R."/>
            <person name="Steinberg C."/>
            <person name="Schwartz D.C."/>
            <person name="VanEtten H."/>
            <person name="Zhou S."/>
            <person name="Young S.K."/>
            <person name="Zeng Q."/>
            <person name="Gargeya S."/>
            <person name="Fitzgerald M."/>
            <person name="Abouelleil A."/>
            <person name="Alvarado L."/>
            <person name="Chapman S.B."/>
            <person name="Gainer-Dewar J."/>
            <person name="Goldberg J."/>
            <person name="Griggs A."/>
            <person name="Gujja S."/>
            <person name="Hansen M."/>
            <person name="Howarth C."/>
            <person name="Imamovic A."/>
            <person name="Ireland A."/>
            <person name="Larimer J."/>
            <person name="McCowan C."/>
            <person name="Murphy C."/>
            <person name="Pearson M."/>
            <person name="Poon T.W."/>
            <person name="Priest M."/>
            <person name="Roberts A."/>
            <person name="Saif S."/>
            <person name="Shea T."/>
            <person name="Sykes S."/>
            <person name="Wortman J."/>
            <person name="Nusbaum C."/>
            <person name="Birren B."/>
        </authorList>
    </citation>
    <scope>NUCLEOTIDE SEQUENCE</scope>
    <source>
        <strain evidence="1">HDV247</strain>
    </source>
</reference>
<dbReference type="EMBL" id="JH651074">
    <property type="protein sequence ID" value="EXA30026.1"/>
    <property type="molecule type" value="Genomic_DNA"/>
</dbReference>
<feature type="non-terminal residue" evidence="1">
    <location>
        <position position="66"/>
    </location>
</feature>